<evidence type="ECO:0000313" key="13">
    <source>
        <dbReference type="EMBL" id="KKY28389.1"/>
    </source>
</evidence>
<feature type="domain" description="3-hydroxyacyl-CoA dehydrogenase NAD binding" evidence="12">
    <location>
        <begin position="19"/>
        <end position="201"/>
    </location>
</feature>
<dbReference type="EC" id="1.1.1.45" evidence="8"/>
<dbReference type="Proteomes" id="UP000034182">
    <property type="component" value="Unassembled WGS sequence"/>
</dbReference>
<evidence type="ECO:0000256" key="2">
    <source>
        <dbReference type="ARBA" id="ARBA00009463"/>
    </source>
</evidence>
<evidence type="ECO:0000259" key="11">
    <source>
        <dbReference type="Pfam" id="PF00725"/>
    </source>
</evidence>
<proteinExistence type="inferred from homology"/>
<evidence type="ECO:0000256" key="7">
    <source>
        <dbReference type="ARBA" id="ARBA00023027"/>
    </source>
</evidence>
<dbReference type="GO" id="GO:0005737">
    <property type="term" value="C:cytoplasm"/>
    <property type="evidence" value="ECO:0007669"/>
    <property type="project" value="UniProtKB-SubCell"/>
</dbReference>
<dbReference type="InterPro" id="IPR006180">
    <property type="entry name" value="3-OHacyl-CoA_DH_CS"/>
</dbReference>
<dbReference type="PANTHER" id="PTHR48075:SF1">
    <property type="entry name" value="LAMBDA-CRYSTALLIN HOMOLOG"/>
    <property type="match status" value="1"/>
</dbReference>
<accession>A0A0G2F252</accession>
<sequence length="323" mass="35213">MPIEEALPSPPYIDADVRITLVGAGTIGLSFAALHLPFLNSPSQLTIYDTRADLAEYVTSTLSKYLPASHQREGERGYDLFSIRLTTSLPDAVRDADIVQEQGPENLPLKAAIWADVAKHARKPEALFWSSTSGITATAQAEAGRLVDEQAARLVVVHPYNPPHVMPLLEVVPGVRTSAETLRRTVAFWQARGREPVVLRKEVPGFVANRLAFALLREAVHLVHEGVVDVDELDRVVQASMGPRWAVAGPFQSYHAGGGPGGLEAFFKNIGGTVQRCWDDSGTENVGEGWEGDVFKQADEAYGVVDTSRRDRLTRGVIEAARK</sequence>
<evidence type="ECO:0000256" key="1">
    <source>
        <dbReference type="ARBA" id="ARBA00004496"/>
    </source>
</evidence>
<keyword evidence="6" id="KW-0560">Oxidoreductase</keyword>
<keyword evidence="7" id="KW-0520">NAD</keyword>
<evidence type="ECO:0000256" key="4">
    <source>
        <dbReference type="ARBA" id="ARBA00022490"/>
    </source>
</evidence>
<organism evidence="13 14">
    <name type="scientific">Diplodia seriata</name>
    <dbReference type="NCBI Taxonomy" id="420778"/>
    <lineage>
        <taxon>Eukaryota</taxon>
        <taxon>Fungi</taxon>
        <taxon>Dikarya</taxon>
        <taxon>Ascomycota</taxon>
        <taxon>Pezizomycotina</taxon>
        <taxon>Dothideomycetes</taxon>
        <taxon>Dothideomycetes incertae sedis</taxon>
        <taxon>Botryosphaeriales</taxon>
        <taxon>Botryosphaeriaceae</taxon>
        <taxon>Diplodia</taxon>
    </lineage>
</organism>
<dbReference type="InterPro" id="IPR013328">
    <property type="entry name" value="6PGD_dom2"/>
</dbReference>
<comment type="subunit">
    <text evidence="3">Homodimer.</text>
</comment>
<dbReference type="PIRSF" id="PIRSF000105">
    <property type="entry name" value="HCDH"/>
    <property type="match status" value="1"/>
</dbReference>
<evidence type="ECO:0000256" key="6">
    <source>
        <dbReference type="ARBA" id="ARBA00023002"/>
    </source>
</evidence>
<evidence type="ECO:0000256" key="3">
    <source>
        <dbReference type="ARBA" id="ARBA00011738"/>
    </source>
</evidence>
<reference evidence="13 14" key="2">
    <citation type="submission" date="2015-05" db="EMBL/GenBank/DDBJ databases">
        <title>Distinctive expansion of gene families associated with plant cell wall degradation and secondary metabolism in the genomes of grapevine trunk pathogens.</title>
        <authorList>
            <person name="Lawrence D.P."/>
            <person name="Travadon R."/>
            <person name="Rolshausen P.E."/>
            <person name="Baumgartner K."/>
        </authorList>
    </citation>
    <scope>NUCLEOTIDE SEQUENCE [LARGE SCALE GENOMIC DNA]</scope>
    <source>
        <strain evidence="13">DS831</strain>
    </source>
</reference>
<protein>
    <recommendedName>
        <fullName evidence="9">L-gulonate 3-dehydrogenase</fullName>
        <ecNumber evidence="8">1.1.1.45</ecNumber>
    </recommendedName>
    <alternativeName>
        <fullName evidence="9">L-gulonate 3-dehydrogenase</fullName>
    </alternativeName>
</protein>
<keyword evidence="4" id="KW-0963">Cytoplasm</keyword>
<dbReference type="InterPro" id="IPR008927">
    <property type="entry name" value="6-PGluconate_DH-like_C_sf"/>
</dbReference>
<dbReference type="InterPro" id="IPR036291">
    <property type="entry name" value="NAD(P)-bd_dom_sf"/>
</dbReference>
<dbReference type="PANTHER" id="PTHR48075">
    <property type="entry name" value="3-HYDROXYACYL-COA DEHYDROGENASE FAMILY PROTEIN"/>
    <property type="match status" value="1"/>
</dbReference>
<name>A0A0G2F252_9PEZI</name>
<evidence type="ECO:0000259" key="12">
    <source>
        <dbReference type="Pfam" id="PF02737"/>
    </source>
</evidence>
<dbReference type="GO" id="GO:0070403">
    <property type="term" value="F:NAD+ binding"/>
    <property type="evidence" value="ECO:0007669"/>
    <property type="project" value="InterPro"/>
</dbReference>
<comment type="similarity">
    <text evidence="2">Belongs to the 3-hydroxyacyl-CoA dehydrogenase family.</text>
</comment>
<dbReference type="PROSITE" id="PS00067">
    <property type="entry name" value="3HCDH"/>
    <property type="match status" value="1"/>
</dbReference>
<dbReference type="SUPFAM" id="SSF51735">
    <property type="entry name" value="NAD(P)-binding Rossmann-fold domains"/>
    <property type="match status" value="1"/>
</dbReference>
<dbReference type="GO" id="GO:0006631">
    <property type="term" value="P:fatty acid metabolic process"/>
    <property type="evidence" value="ECO:0007669"/>
    <property type="project" value="InterPro"/>
</dbReference>
<dbReference type="SUPFAM" id="SSF48179">
    <property type="entry name" value="6-phosphogluconate dehydrogenase C-terminal domain-like"/>
    <property type="match status" value="1"/>
</dbReference>
<gene>
    <name evidence="13" type="ORF">UCDDS831_g00359</name>
</gene>
<dbReference type="Pfam" id="PF02737">
    <property type="entry name" value="3HCDH_N"/>
    <property type="match status" value="1"/>
</dbReference>
<dbReference type="EMBL" id="LAQI01000010">
    <property type="protein sequence ID" value="KKY28389.1"/>
    <property type="molecule type" value="Genomic_DNA"/>
</dbReference>
<dbReference type="Pfam" id="PF00725">
    <property type="entry name" value="3HCDH"/>
    <property type="match status" value="1"/>
</dbReference>
<evidence type="ECO:0000256" key="5">
    <source>
        <dbReference type="ARBA" id="ARBA00022553"/>
    </source>
</evidence>
<dbReference type="Gene3D" id="1.10.1040.10">
    <property type="entry name" value="N-(1-d-carboxylethyl)-l-norvaline Dehydrogenase, domain 2"/>
    <property type="match status" value="1"/>
</dbReference>
<dbReference type="Gene3D" id="3.40.50.720">
    <property type="entry name" value="NAD(P)-binding Rossmann-like Domain"/>
    <property type="match status" value="1"/>
</dbReference>
<feature type="site" description="Important for catalytic activity" evidence="10">
    <location>
        <position position="158"/>
    </location>
</feature>
<reference evidence="13 14" key="1">
    <citation type="submission" date="2015-03" db="EMBL/GenBank/DDBJ databases">
        <authorList>
            <person name="Morales-Cruz A."/>
            <person name="Amrine K.C."/>
            <person name="Cantu D."/>
        </authorList>
    </citation>
    <scope>NUCLEOTIDE SEQUENCE [LARGE SCALE GENOMIC DNA]</scope>
    <source>
        <strain evidence="13">DS831</strain>
    </source>
</reference>
<dbReference type="AlphaFoldDB" id="A0A0G2F252"/>
<evidence type="ECO:0000256" key="8">
    <source>
        <dbReference type="ARBA" id="ARBA00038962"/>
    </source>
</evidence>
<dbReference type="InterPro" id="IPR022694">
    <property type="entry name" value="3-OHacyl-CoA_DH"/>
</dbReference>
<dbReference type="GO" id="GO:0050104">
    <property type="term" value="F:L-gulonate 3-dehydrogenase activity"/>
    <property type="evidence" value="ECO:0007669"/>
    <property type="project" value="UniProtKB-EC"/>
</dbReference>
<comment type="caution">
    <text evidence="13">The sequence shown here is derived from an EMBL/GenBank/DDBJ whole genome shotgun (WGS) entry which is preliminary data.</text>
</comment>
<evidence type="ECO:0000256" key="10">
    <source>
        <dbReference type="PIRSR" id="PIRSR000105-1"/>
    </source>
</evidence>
<evidence type="ECO:0000313" key="14">
    <source>
        <dbReference type="Proteomes" id="UP000034182"/>
    </source>
</evidence>
<dbReference type="InterPro" id="IPR006176">
    <property type="entry name" value="3-OHacyl-CoA_DH_NAD-bd"/>
</dbReference>
<feature type="domain" description="3-hydroxyacyl-CoA dehydrogenase C-terminal" evidence="11">
    <location>
        <begin position="205"/>
        <end position="273"/>
    </location>
</feature>
<keyword evidence="5" id="KW-0597">Phosphoprotein</keyword>
<dbReference type="InterPro" id="IPR006108">
    <property type="entry name" value="3HC_DH_C"/>
</dbReference>
<evidence type="ECO:0000256" key="9">
    <source>
        <dbReference type="ARBA" id="ARBA00042709"/>
    </source>
</evidence>
<comment type="subcellular location">
    <subcellularLocation>
        <location evidence="1">Cytoplasm</location>
    </subcellularLocation>
</comment>